<protein>
    <submittedName>
        <fullName evidence="1">Uncharacterized protein</fullName>
    </submittedName>
</protein>
<dbReference type="EMBL" id="PYGA01000029">
    <property type="protein sequence ID" value="PSK88759.1"/>
    <property type="molecule type" value="Genomic_DNA"/>
</dbReference>
<name>A0A2P8CUZ0_9ACTN</name>
<accession>A0A2P8CUZ0</accession>
<sequence length="78" mass="8041">MAAPTTVRTQPASVRSAGSGLLLLAAVVWLLHLAAPADWTLVAFPTLALVGTGLRVEAAIRDGNDARSRPAPGQDRPS</sequence>
<evidence type="ECO:0000313" key="1">
    <source>
        <dbReference type="EMBL" id="PSK88759.1"/>
    </source>
</evidence>
<gene>
    <name evidence="1" type="ORF">CLV63_12948</name>
</gene>
<evidence type="ECO:0000313" key="2">
    <source>
        <dbReference type="Proteomes" id="UP000240542"/>
    </source>
</evidence>
<organism evidence="1 2">
    <name type="scientific">Murinocardiopsis flavida</name>
    <dbReference type="NCBI Taxonomy" id="645275"/>
    <lineage>
        <taxon>Bacteria</taxon>
        <taxon>Bacillati</taxon>
        <taxon>Actinomycetota</taxon>
        <taxon>Actinomycetes</taxon>
        <taxon>Streptosporangiales</taxon>
        <taxon>Nocardiopsidaceae</taxon>
        <taxon>Murinocardiopsis</taxon>
    </lineage>
</organism>
<dbReference type="Proteomes" id="UP000240542">
    <property type="component" value="Unassembled WGS sequence"/>
</dbReference>
<comment type="caution">
    <text evidence="1">The sequence shown here is derived from an EMBL/GenBank/DDBJ whole genome shotgun (WGS) entry which is preliminary data.</text>
</comment>
<dbReference type="AlphaFoldDB" id="A0A2P8CUZ0"/>
<dbReference type="RefSeq" id="WP_106586411.1">
    <property type="nucleotide sequence ID" value="NZ_PYGA01000029.1"/>
</dbReference>
<proteinExistence type="predicted"/>
<reference evidence="1 2" key="1">
    <citation type="submission" date="2018-03" db="EMBL/GenBank/DDBJ databases">
        <title>Genomic Encyclopedia of Archaeal and Bacterial Type Strains, Phase II (KMG-II): from individual species to whole genera.</title>
        <authorList>
            <person name="Goeker M."/>
        </authorList>
    </citation>
    <scope>NUCLEOTIDE SEQUENCE [LARGE SCALE GENOMIC DNA]</scope>
    <source>
        <strain evidence="1 2">DSM 45312</strain>
    </source>
</reference>
<keyword evidence="2" id="KW-1185">Reference proteome</keyword>